<evidence type="ECO:0000313" key="3">
    <source>
        <dbReference type="Proteomes" id="UP000055048"/>
    </source>
</evidence>
<accession>A0A0V0TIN5</accession>
<evidence type="ECO:0000256" key="1">
    <source>
        <dbReference type="SAM" id="Phobius"/>
    </source>
</evidence>
<dbReference type="Proteomes" id="UP000055048">
    <property type="component" value="Unassembled WGS sequence"/>
</dbReference>
<comment type="caution">
    <text evidence="2">The sequence shown here is derived from an EMBL/GenBank/DDBJ whole genome shotgun (WGS) entry which is preliminary data.</text>
</comment>
<gene>
    <name evidence="2" type="ORF">T05_10666</name>
</gene>
<name>A0A0V0TIN5_9BILA</name>
<evidence type="ECO:0000313" key="2">
    <source>
        <dbReference type="EMBL" id="KRX38879.1"/>
    </source>
</evidence>
<dbReference type="AlphaFoldDB" id="A0A0V0TIN5"/>
<protein>
    <submittedName>
        <fullName evidence="2">Uncharacterized protein</fullName>
    </submittedName>
</protein>
<dbReference type="OrthoDB" id="5872133at2759"/>
<keyword evidence="1" id="KW-0812">Transmembrane</keyword>
<keyword evidence="1" id="KW-0472">Membrane</keyword>
<dbReference type="EMBL" id="JYDJ01000251">
    <property type="protein sequence ID" value="KRX38879.1"/>
    <property type="molecule type" value="Genomic_DNA"/>
</dbReference>
<feature type="transmembrane region" description="Helical" evidence="1">
    <location>
        <begin position="24"/>
        <end position="43"/>
    </location>
</feature>
<keyword evidence="1" id="KW-1133">Transmembrane helix</keyword>
<feature type="transmembrane region" description="Helical" evidence="1">
    <location>
        <begin position="55"/>
        <end position="76"/>
    </location>
</feature>
<proteinExistence type="predicted"/>
<keyword evidence="3" id="KW-1185">Reference proteome</keyword>
<feature type="non-terminal residue" evidence="2">
    <location>
        <position position="160"/>
    </location>
</feature>
<reference evidence="2 3" key="1">
    <citation type="submission" date="2015-01" db="EMBL/GenBank/DDBJ databases">
        <title>Evolution of Trichinella species and genotypes.</title>
        <authorList>
            <person name="Korhonen P.K."/>
            <person name="Edoardo P."/>
            <person name="Giuseppe L.R."/>
            <person name="Gasser R.B."/>
        </authorList>
    </citation>
    <scope>NUCLEOTIDE SEQUENCE [LARGE SCALE GENOMIC DNA]</scope>
    <source>
        <strain evidence="2">ISS417</strain>
    </source>
</reference>
<sequence>MPIKSIFGRKGKYRDLCNWGRRKYVCCTYLIIFYQLISIKPIFRGKGFSQKLQNFMGYIDLLCMINGPAAISFFYFSNHFRSIEGPKALFWIPRCFSKIANFMGYRLDFHNSPNRLSQRRMKLYAVKYLKSYFWTTMTEERLNGLAVMRTSILTFPLIFT</sequence>
<organism evidence="2 3">
    <name type="scientific">Trichinella murrelli</name>
    <dbReference type="NCBI Taxonomy" id="144512"/>
    <lineage>
        <taxon>Eukaryota</taxon>
        <taxon>Metazoa</taxon>
        <taxon>Ecdysozoa</taxon>
        <taxon>Nematoda</taxon>
        <taxon>Enoplea</taxon>
        <taxon>Dorylaimia</taxon>
        <taxon>Trichinellida</taxon>
        <taxon>Trichinellidae</taxon>
        <taxon>Trichinella</taxon>
    </lineage>
</organism>